<evidence type="ECO:0000313" key="3">
    <source>
        <dbReference type="Proteomes" id="UP000017127"/>
    </source>
</evidence>
<name>U7QAU2_9CYAN</name>
<keyword evidence="3" id="KW-1185">Reference proteome</keyword>
<dbReference type="PATRIC" id="fig|1348334.3.peg.5651"/>
<evidence type="ECO:0000259" key="1">
    <source>
        <dbReference type="PROSITE" id="PS51549"/>
    </source>
</evidence>
<dbReference type="InterPro" id="IPR019545">
    <property type="entry name" value="DM13_domain"/>
</dbReference>
<dbReference type="AlphaFoldDB" id="U7QAU2"/>
<dbReference type="Pfam" id="PF10517">
    <property type="entry name" value="DM13"/>
    <property type="match status" value="1"/>
</dbReference>
<comment type="caution">
    <text evidence="2">The sequence shown here is derived from an EMBL/GenBank/DDBJ whole genome shotgun (WGS) entry which is preliminary data.</text>
</comment>
<reference evidence="2 3" key="1">
    <citation type="journal article" date="2013" name="Front. Microbiol.">
        <title>Comparative genomic analyses of the cyanobacterium, Lyngbya aestuarii BL J, a powerful hydrogen producer.</title>
        <authorList>
            <person name="Kothari A."/>
            <person name="Vaughn M."/>
            <person name="Garcia-Pichel F."/>
        </authorList>
    </citation>
    <scope>NUCLEOTIDE SEQUENCE [LARGE SCALE GENOMIC DNA]</scope>
    <source>
        <strain evidence="2 3">BL J</strain>
    </source>
</reference>
<dbReference type="EMBL" id="AUZM01000116">
    <property type="protein sequence ID" value="ERT04160.1"/>
    <property type="molecule type" value="Genomic_DNA"/>
</dbReference>
<gene>
    <name evidence="2" type="ORF">M595_5893</name>
</gene>
<dbReference type="PROSITE" id="PS51549">
    <property type="entry name" value="DM13"/>
    <property type="match status" value="1"/>
</dbReference>
<dbReference type="Proteomes" id="UP000017127">
    <property type="component" value="Unassembled WGS sequence"/>
</dbReference>
<accession>U7QAU2</accession>
<sequence>MAAVVLLNIGIGEVAFTSVASALPASGYTEITAQNNILASGSFLTVEQDHPTEGIARIINENGKRYLEFDSAFTTAQGPDVKIVFHQNQSIPVNLKEGEYITLTSLQSFEGSQRYLLPDDLDLSQYKSVGIWCRQFNVTFGYASL</sequence>
<protein>
    <submittedName>
        <fullName evidence="2">Electron transfer DM13 family protein</fullName>
    </submittedName>
</protein>
<feature type="domain" description="DM13" evidence="1">
    <location>
        <begin position="41"/>
        <end position="145"/>
    </location>
</feature>
<proteinExistence type="predicted"/>
<evidence type="ECO:0000313" key="2">
    <source>
        <dbReference type="EMBL" id="ERT04160.1"/>
    </source>
</evidence>
<organism evidence="2 3">
    <name type="scientific">Lyngbya aestuarii BL J</name>
    <dbReference type="NCBI Taxonomy" id="1348334"/>
    <lineage>
        <taxon>Bacteria</taxon>
        <taxon>Bacillati</taxon>
        <taxon>Cyanobacteriota</taxon>
        <taxon>Cyanophyceae</taxon>
        <taxon>Oscillatoriophycideae</taxon>
        <taxon>Oscillatoriales</taxon>
        <taxon>Microcoleaceae</taxon>
        <taxon>Lyngbya</taxon>
    </lineage>
</organism>